<organism evidence="5 7">
    <name type="scientific">Bursaphelenchus xylophilus</name>
    <name type="common">Pinewood nematode worm</name>
    <name type="synonym">Aphelenchoides xylophilus</name>
    <dbReference type="NCBI Taxonomy" id="6326"/>
    <lineage>
        <taxon>Eukaryota</taxon>
        <taxon>Metazoa</taxon>
        <taxon>Ecdysozoa</taxon>
        <taxon>Nematoda</taxon>
        <taxon>Chromadorea</taxon>
        <taxon>Rhabditida</taxon>
        <taxon>Tylenchina</taxon>
        <taxon>Tylenchomorpha</taxon>
        <taxon>Aphelenchoidea</taxon>
        <taxon>Aphelenchoididae</taxon>
        <taxon>Bursaphelenchus</taxon>
    </lineage>
</organism>
<proteinExistence type="predicted"/>
<evidence type="ECO:0000256" key="1">
    <source>
        <dbReference type="SAM" id="Coils"/>
    </source>
</evidence>
<feature type="compositionally biased region" description="Polar residues" evidence="2">
    <location>
        <begin position="399"/>
        <end position="409"/>
    </location>
</feature>
<dbReference type="Proteomes" id="UP000095284">
    <property type="component" value="Unplaced"/>
</dbReference>
<dbReference type="SMR" id="A0A1I7SWG6"/>
<reference evidence="7" key="1">
    <citation type="submission" date="2016-11" db="UniProtKB">
        <authorList>
            <consortium name="WormBaseParasite"/>
        </authorList>
    </citation>
    <scope>IDENTIFICATION</scope>
</reference>
<evidence type="ECO:0000313" key="4">
    <source>
        <dbReference type="EMBL" id="CAG9099388.1"/>
    </source>
</evidence>
<dbReference type="Proteomes" id="UP000582659">
    <property type="component" value="Unassembled WGS sequence"/>
</dbReference>
<feature type="compositionally biased region" description="Pro residues" evidence="2">
    <location>
        <begin position="554"/>
        <end position="571"/>
    </location>
</feature>
<dbReference type="EMBL" id="CAJFDI010000002">
    <property type="protein sequence ID" value="CAD5216361.1"/>
    <property type="molecule type" value="Genomic_DNA"/>
</dbReference>
<dbReference type="Proteomes" id="UP000659654">
    <property type="component" value="Unassembled WGS sequence"/>
</dbReference>
<feature type="coiled-coil region" evidence="1">
    <location>
        <begin position="295"/>
        <end position="363"/>
    </location>
</feature>
<reference evidence="4" key="2">
    <citation type="submission" date="2020-08" db="EMBL/GenBank/DDBJ databases">
        <authorList>
            <person name="Kikuchi T."/>
        </authorList>
    </citation>
    <scope>NUCLEOTIDE SEQUENCE</scope>
    <source>
        <strain evidence="3">Ka4C1</strain>
    </source>
</reference>
<evidence type="ECO:0000313" key="3">
    <source>
        <dbReference type="EMBL" id="CAD5216361.1"/>
    </source>
</evidence>
<feature type="region of interest" description="Disordered" evidence="2">
    <location>
        <begin position="379"/>
        <end position="411"/>
    </location>
</feature>
<dbReference type="OrthoDB" id="5877442at2759"/>
<protein>
    <submittedName>
        <fullName evidence="3">(pine wood nematode) hypothetical protein</fullName>
    </submittedName>
</protein>
<name>A0A1I7SWG6_BURXY</name>
<feature type="region of interest" description="Disordered" evidence="2">
    <location>
        <begin position="489"/>
        <end position="651"/>
    </location>
</feature>
<dbReference type="WBParaSite" id="BXY_1739700.1">
    <property type="protein sequence ID" value="BXY_1739700.1"/>
    <property type="gene ID" value="BXY_1739700"/>
</dbReference>
<gene>
    <name evidence="3" type="ORF">BXYJ_LOCUS4491</name>
</gene>
<evidence type="ECO:0000313" key="6">
    <source>
        <dbReference type="Proteomes" id="UP000659654"/>
    </source>
</evidence>
<evidence type="ECO:0000256" key="2">
    <source>
        <dbReference type="SAM" id="MobiDB-lite"/>
    </source>
</evidence>
<evidence type="ECO:0000313" key="7">
    <source>
        <dbReference type="WBParaSite" id="BXY_1739700.1"/>
    </source>
</evidence>
<keyword evidence="1" id="KW-0175">Coiled coil</keyword>
<evidence type="ECO:0000313" key="5">
    <source>
        <dbReference type="Proteomes" id="UP000095284"/>
    </source>
</evidence>
<keyword evidence="6" id="KW-1185">Reference proteome</keyword>
<dbReference type="EMBL" id="CAJFCV020000002">
    <property type="protein sequence ID" value="CAG9099388.1"/>
    <property type="molecule type" value="Genomic_DNA"/>
</dbReference>
<accession>A0A1I7SWG6</accession>
<sequence length="651" mass="75031">MSKVNLKVVKEIVSTLVEKVVDSENGKMEKEESNVVWHEEGQPYRDQVKVEVSNKHLLLTDNDVLPEVKLESEEVDVDALVAKELSQLSISRQKRARNCKLKKKIRETWDAKELIHKFEIPSTSRENPDQSGQFNVHILQCLQAITSISERIPESNDDLDDYRLSVAIYTISQLTDVNKELSWRVQALGDMLNRSLREVKMFRVALDRTSGELKDEIDLLRKTTINTLRRIIESDLARKEKMQLQWSEVKSFIHKKNKRITELSEQLSGVDVDIGFLLASHKERIEAACVAERNYFQAAERVEDLELELKEKSKLVDSKLCAKCSSSQDESDDQRRDREERELKRLEQRKQFEVTEKRKFEDAQRVGAALQKHVKAAFENLGPPKGPAPWHNETRRPEQPQTNQSSSQPMFKAGHVPQEMFDVMKMRLEEKEQEVATQERMNQILTKDVEKYQQAQEKTKNQLEALINKNDELQKMVEKLTKELEEAKKLAKPTPVTPKREKKDIPEITVSTTNGVKNQKKKNNDVKKKGNTPQKASVSPEPMYFRNADRKRLAPPPLTPPTLRPPHPPPYYREDMRQVSPNFDDGMNPNMHFSPGFRAPMGMGPPREAWNGPPRRGGPFPSLMPPARQEPPWTMGVRGPPNPSSWLTSRR</sequence>
<dbReference type="AlphaFoldDB" id="A0A1I7SWG6"/>